<comment type="caution">
    <text evidence="9">The sequence shown here is derived from an EMBL/GenBank/DDBJ whole genome shotgun (WGS) entry which is preliminary data.</text>
</comment>
<evidence type="ECO:0000256" key="2">
    <source>
        <dbReference type="ARBA" id="ARBA00005336"/>
    </source>
</evidence>
<evidence type="ECO:0000313" key="10">
    <source>
        <dbReference type="Proteomes" id="UP001172708"/>
    </source>
</evidence>
<comment type="catalytic activity">
    <reaction evidence="1">
        <text>Hydrolysis of terminal, non-reducing beta-D-glucosyl residues with release of beta-D-glucose.</text>
        <dbReference type="EC" id="3.2.1.21"/>
    </reaction>
</comment>
<dbReference type="PANTHER" id="PTHR30620">
    <property type="entry name" value="PERIPLASMIC BETA-GLUCOSIDASE-RELATED"/>
    <property type="match status" value="1"/>
</dbReference>
<dbReference type="InterPro" id="IPR051915">
    <property type="entry name" value="Cellulose_Degrad_GH3"/>
</dbReference>
<keyword evidence="5 9" id="KW-0378">Hydrolase</keyword>
<dbReference type="Pfam" id="PF00933">
    <property type="entry name" value="Glyco_hydro_3"/>
    <property type="match status" value="1"/>
</dbReference>
<accession>A0ABT8GET2</accession>
<gene>
    <name evidence="9" type="ORF">QQX02_03270</name>
</gene>
<dbReference type="PRINTS" id="PR00133">
    <property type="entry name" value="GLHYDRLASE3"/>
</dbReference>
<dbReference type="InterPro" id="IPR017853">
    <property type="entry name" value="GH"/>
</dbReference>
<reference evidence="9" key="1">
    <citation type="submission" date="2023-06" db="EMBL/GenBank/DDBJ databases">
        <title>Egi l300058.</title>
        <authorList>
            <person name="Gao L."/>
            <person name="Fang B.-Z."/>
            <person name="Li W.-J."/>
        </authorList>
    </citation>
    <scope>NUCLEOTIDE SEQUENCE</scope>
    <source>
        <strain evidence="9">EGI L300058</strain>
    </source>
</reference>
<dbReference type="InterPro" id="IPR036881">
    <property type="entry name" value="Glyco_hydro_3_C_sf"/>
</dbReference>
<dbReference type="InterPro" id="IPR036962">
    <property type="entry name" value="Glyco_hydro_3_N_sf"/>
</dbReference>
<sequence length="798" mass="84496">MKVMPMRGIAALAGVGLAISVAGCSSDETDDPQPSETAVATGDYTEREVSDGTTDFVIVENPNDGAQLSYSAEGGMTLLEEEVDGSTYAFKDMNANGELDAFEDWRLEPAERAADLADDLTTEQISGLMLFSSHESSPGDGLTEPQETYLSDSHLRNVLNAGGSDTEENVTWVNEMQAYVETLASADAPYVPANFSSDPRSEAQSGSSYVETGAGVSLWPSVLGLAATFDAETMEDFARVVSKEYRALGISNALSPQIDLATEPRWLRVSGTLGENPELASELAAAYVKGFQGTYDENGELIGFGLDSVPTTIKHAPGDGAGEGGRESHTNVGKYGVFPGGNLDEHASVFAAASDSLAMMTNYSIMLDGDGEPVLGGDAVGTAYSPEMLSLIRDEIGFEGAIVTDWGVMTGANDEGAFIATAWGAEDMEPAERFYQVLANGVDMFGGVNDSTLILEAYELWAERFEAGEVDVDADTRWQESGTRILTNYFAPGLFDSPFVELEKSLETVGSEEAVQAGFDAQLNSVVMLKNDGTIAEGTDWSDSTVYIPHTYDTGHAGLFGPAAYTEGPTLSIEVADELFGTVVTDTVELDDEGQVTSITAPDLSDVDVALVGLRSPNNGEPFSASGQDMETGEWYPFSLQYAPYTADGDTVRQTSIGGDILEDGSKENRSYFGNTSRISNEADIDAFNRTVDAVEAAGGDIPVITIVKANNPVVPAEFEAGSNAVLVGFGVSDLATLTVASGQHEPQGRLPIGFPVDMATVEAQQEDVGEDMDTYVDAAGNDWKFGFGLNYSGVIAE</sequence>
<dbReference type="EC" id="3.2.1.21" evidence="3"/>
<keyword evidence="10" id="KW-1185">Reference proteome</keyword>
<dbReference type="InterPro" id="IPR001764">
    <property type="entry name" value="Glyco_hydro_3_N"/>
</dbReference>
<dbReference type="PROSITE" id="PS51257">
    <property type="entry name" value="PROKAR_LIPOPROTEIN"/>
    <property type="match status" value="1"/>
</dbReference>
<protein>
    <recommendedName>
        <fullName evidence="3">beta-glucosidase</fullName>
        <ecNumber evidence="3">3.2.1.21</ecNumber>
    </recommendedName>
</protein>
<dbReference type="Gene3D" id="3.40.50.1700">
    <property type="entry name" value="Glycoside hydrolase family 3 C-terminal domain"/>
    <property type="match status" value="1"/>
</dbReference>
<evidence type="ECO:0000259" key="8">
    <source>
        <dbReference type="Pfam" id="PF00933"/>
    </source>
</evidence>
<dbReference type="Proteomes" id="UP001172708">
    <property type="component" value="Unassembled WGS sequence"/>
</dbReference>
<dbReference type="GO" id="GO:0016787">
    <property type="term" value="F:hydrolase activity"/>
    <property type="evidence" value="ECO:0007669"/>
    <property type="project" value="UniProtKB-KW"/>
</dbReference>
<dbReference type="SUPFAM" id="SSF51445">
    <property type="entry name" value="(Trans)glycosidases"/>
    <property type="match status" value="1"/>
</dbReference>
<feature type="domain" description="Glycoside hydrolase family 3 N-terminal" evidence="8">
    <location>
        <begin position="147"/>
        <end position="454"/>
    </location>
</feature>
<keyword evidence="4 7" id="KW-0732">Signal</keyword>
<comment type="similarity">
    <text evidence="2">Belongs to the glycosyl hydrolase 3 family.</text>
</comment>
<evidence type="ECO:0000256" key="7">
    <source>
        <dbReference type="SAM" id="SignalP"/>
    </source>
</evidence>
<evidence type="ECO:0000256" key="3">
    <source>
        <dbReference type="ARBA" id="ARBA00012744"/>
    </source>
</evidence>
<evidence type="ECO:0000256" key="6">
    <source>
        <dbReference type="ARBA" id="ARBA00023295"/>
    </source>
</evidence>
<feature type="chain" id="PRO_5046863556" description="beta-glucosidase" evidence="7">
    <location>
        <begin position="25"/>
        <end position="798"/>
    </location>
</feature>
<dbReference type="RefSeq" id="WP_301141194.1">
    <property type="nucleotide sequence ID" value="NZ_JAUHQA010000001.1"/>
</dbReference>
<evidence type="ECO:0000313" key="9">
    <source>
        <dbReference type="EMBL" id="MDN4479942.1"/>
    </source>
</evidence>
<dbReference type="Gene3D" id="3.20.20.300">
    <property type="entry name" value="Glycoside hydrolase, family 3, N-terminal domain"/>
    <property type="match status" value="1"/>
</dbReference>
<feature type="signal peptide" evidence="7">
    <location>
        <begin position="1"/>
        <end position="24"/>
    </location>
</feature>
<proteinExistence type="inferred from homology"/>
<dbReference type="EMBL" id="JAUHQA010000001">
    <property type="protein sequence ID" value="MDN4479942.1"/>
    <property type="molecule type" value="Genomic_DNA"/>
</dbReference>
<keyword evidence="6" id="KW-0326">Glycosidase</keyword>
<evidence type="ECO:0000256" key="1">
    <source>
        <dbReference type="ARBA" id="ARBA00000448"/>
    </source>
</evidence>
<name>A0ABT8GET2_9MICO</name>
<organism evidence="9 10">
    <name type="scientific">Demequina muriae</name>
    <dbReference type="NCBI Taxonomy" id="3051664"/>
    <lineage>
        <taxon>Bacteria</taxon>
        <taxon>Bacillati</taxon>
        <taxon>Actinomycetota</taxon>
        <taxon>Actinomycetes</taxon>
        <taxon>Micrococcales</taxon>
        <taxon>Demequinaceae</taxon>
        <taxon>Demequina</taxon>
    </lineage>
</organism>
<dbReference type="SUPFAM" id="SSF52279">
    <property type="entry name" value="Beta-D-glucan exohydrolase, C-terminal domain"/>
    <property type="match status" value="1"/>
</dbReference>
<evidence type="ECO:0000256" key="5">
    <source>
        <dbReference type="ARBA" id="ARBA00022801"/>
    </source>
</evidence>
<dbReference type="PANTHER" id="PTHR30620:SF16">
    <property type="entry name" value="LYSOSOMAL BETA GLUCOSIDASE"/>
    <property type="match status" value="1"/>
</dbReference>
<evidence type="ECO:0000256" key="4">
    <source>
        <dbReference type="ARBA" id="ARBA00022729"/>
    </source>
</evidence>